<reference evidence="1" key="2">
    <citation type="journal article" date="2018" name="DNA Res.">
        <title>Comparative genome and transcriptome analyses reveal adaptations to opportunistic infections in woody plant degrading pathogens of Botryosphaeriaceae.</title>
        <authorList>
            <person name="Yan J.Y."/>
            <person name="Zhao W.S."/>
            <person name="Chen Z."/>
            <person name="Xing Q.K."/>
            <person name="Zhang W."/>
            <person name="Chethana K.W.T."/>
            <person name="Xue M.F."/>
            <person name="Xu J.P."/>
            <person name="Phillips A.J.L."/>
            <person name="Wang Y."/>
            <person name="Liu J.H."/>
            <person name="Liu M."/>
            <person name="Zhou Y."/>
            <person name="Jayawardena R.S."/>
            <person name="Manawasinghe I.S."/>
            <person name="Huang J.B."/>
            <person name="Qiao G.H."/>
            <person name="Fu C.Y."/>
            <person name="Guo F.F."/>
            <person name="Dissanayake A.J."/>
            <person name="Peng Y.L."/>
            <person name="Hyde K.D."/>
            <person name="Li X.H."/>
        </authorList>
    </citation>
    <scope>NUCLEOTIDE SEQUENCE</scope>
    <source>
        <strain evidence="1">CSS-01s</strain>
    </source>
</reference>
<sequence>MTGGHPQSQKRAAEMAPVPHSYKYYIPKDHQNDWDYRMNMYDVEEGVVSMMEGHCNAGTVRLGHLVKTDQPYGWRVLIRQKGEFYRAQLVTIEQFHNASMAVELEIMEMLFDCREFRPKNKWIRMESEHHCTGLSMFLIMAGRHCKSVERALCSLDKRITKEIESLKPRW</sequence>
<comment type="caution">
    <text evidence="1">The sequence shown here is derived from an EMBL/GenBank/DDBJ whole genome shotgun (WGS) entry which is preliminary data.</text>
</comment>
<proteinExistence type="predicted"/>
<gene>
    <name evidence="1" type="ORF">BFW01_g10830</name>
</gene>
<accession>A0A8H7IQU2</accession>
<dbReference type="AlphaFoldDB" id="A0A8H7IQU2"/>
<dbReference type="Proteomes" id="UP000627934">
    <property type="component" value="Unassembled WGS sequence"/>
</dbReference>
<organism evidence="1 2">
    <name type="scientific">Lasiodiplodia theobromae</name>
    <dbReference type="NCBI Taxonomy" id="45133"/>
    <lineage>
        <taxon>Eukaryota</taxon>
        <taxon>Fungi</taxon>
        <taxon>Dikarya</taxon>
        <taxon>Ascomycota</taxon>
        <taxon>Pezizomycotina</taxon>
        <taxon>Dothideomycetes</taxon>
        <taxon>Dothideomycetes incertae sedis</taxon>
        <taxon>Botryosphaeriales</taxon>
        <taxon>Botryosphaeriaceae</taxon>
        <taxon>Lasiodiplodia</taxon>
    </lineage>
</organism>
<dbReference type="EMBL" id="MDYX01000024">
    <property type="protein sequence ID" value="KAF9629627.1"/>
    <property type="molecule type" value="Genomic_DNA"/>
</dbReference>
<protein>
    <submittedName>
        <fullName evidence="1">Uncharacterized protein</fullName>
    </submittedName>
</protein>
<evidence type="ECO:0000313" key="1">
    <source>
        <dbReference type="EMBL" id="KAF9629627.1"/>
    </source>
</evidence>
<reference evidence="1" key="1">
    <citation type="submission" date="2016-08" db="EMBL/GenBank/DDBJ databases">
        <authorList>
            <person name="Yan J."/>
        </authorList>
    </citation>
    <scope>NUCLEOTIDE SEQUENCE</scope>
    <source>
        <strain evidence="1">CSS-01s</strain>
    </source>
</reference>
<name>A0A8H7IQU2_9PEZI</name>
<evidence type="ECO:0000313" key="2">
    <source>
        <dbReference type="Proteomes" id="UP000627934"/>
    </source>
</evidence>